<evidence type="ECO:0000256" key="4">
    <source>
        <dbReference type="ARBA" id="ARBA00023315"/>
    </source>
</evidence>
<dbReference type="CDD" id="cd04301">
    <property type="entry name" value="NAT_SF"/>
    <property type="match status" value="1"/>
</dbReference>
<dbReference type="SUPFAM" id="SSF53067">
    <property type="entry name" value="Actin-like ATPase domain"/>
    <property type="match status" value="2"/>
</dbReference>
<comment type="catalytic activity">
    <reaction evidence="5">
        <text>N-terminal L-alanyl-[ribosomal protein bS18] + acetyl-CoA = N-terminal N(alpha)-acetyl-L-alanyl-[ribosomal protein bS18] + CoA + H(+)</text>
        <dbReference type="Rhea" id="RHEA:43756"/>
        <dbReference type="Rhea" id="RHEA-COMP:10676"/>
        <dbReference type="Rhea" id="RHEA-COMP:10677"/>
        <dbReference type="ChEBI" id="CHEBI:15378"/>
        <dbReference type="ChEBI" id="CHEBI:57287"/>
        <dbReference type="ChEBI" id="CHEBI:57288"/>
        <dbReference type="ChEBI" id="CHEBI:64718"/>
        <dbReference type="ChEBI" id="CHEBI:83683"/>
        <dbReference type="EC" id="2.3.1.266"/>
    </reaction>
</comment>
<comment type="similarity">
    <text evidence="1 5">Belongs to the acetyltransferase family. RimI subfamily.</text>
</comment>
<dbReference type="InterPro" id="IPR022496">
    <property type="entry name" value="T6A_TsaB"/>
</dbReference>
<dbReference type="EMBL" id="QEXO01000001">
    <property type="protein sequence ID" value="PWE15408.1"/>
    <property type="molecule type" value="Genomic_DNA"/>
</dbReference>
<name>A0A2U2BN19_ALCFA</name>
<dbReference type="CDD" id="cd24032">
    <property type="entry name" value="ASKHA_NBD_TsaB"/>
    <property type="match status" value="1"/>
</dbReference>
<evidence type="ECO:0000256" key="5">
    <source>
        <dbReference type="HAMAP-Rule" id="MF_02210"/>
    </source>
</evidence>
<keyword evidence="3 5" id="KW-0808">Transferase</keyword>
<dbReference type="EC" id="2.3.1.266" evidence="5"/>
<accession>A0A2U2BN19</accession>
<dbReference type="PANTHER" id="PTHR43420:SF12">
    <property type="entry name" value="N-ACETYLTRANSFERASE DOMAIN-CONTAINING PROTEIN"/>
    <property type="match status" value="1"/>
</dbReference>
<organism evidence="7 8">
    <name type="scientific">Alcaligenes faecalis</name>
    <dbReference type="NCBI Taxonomy" id="511"/>
    <lineage>
        <taxon>Bacteria</taxon>
        <taxon>Pseudomonadati</taxon>
        <taxon>Pseudomonadota</taxon>
        <taxon>Betaproteobacteria</taxon>
        <taxon>Burkholderiales</taxon>
        <taxon>Alcaligenaceae</taxon>
        <taxon>Alcaligenes</taxon>
    </lineage>
</organism>
<dbReference type="NCBIfam" id="TIGR01575">
    <property type="entry name" value="rimI"/>
    <property type="match status" value="1"/>
</dbReference>
<dbReference type="InterPro" id="IPR043129">
    <property type="entry name" value="ATPase_NBD"/>
</dbReference>
<dbReference type="NCBIfam" id="TIGR03725">
    <property type="entry name" value="T6A_YeaZ"/>
    <property type="match status" value="1"/>
</dbReference>
<dbReference type="AlphaFoldDB" id="A0A2U2BN19"/>
<dbReference type="RefSeq" id="WP_109088238.1">
    <property type="nucleotide sequence ID" value="NZ_QEXO01000001.1"/>
</dbReference>
<dbReference type="GO" id="GO:0005737">
    <property type="term" value="C:cytoplasm"/>
    <property type="evidence" value="ECO:0007669"/>
    <property type="project" value="UniProtKB-SubCell"/>
</dbReference>
<comment type="function">
    <text evidence="5">Acetylates the N-terminal alanine of ribosomal protein bS18.</text>
</comment>
<dbReference type="InterPro" id="IPR000905">
    <property type="entry name" value="Gcp-like_dom"/>
</dbReference>
<dbReference type="Proteomes" id="UP000245216">
    <property type="component" value="Unassembled WGS sequence"/>
</dbReference>
<dbReference type="GO" id="GO:0002949">
    <property type="term" value="P:tRNA threonylcarbamoyladenosine modification"/>
    <property type="evidence" value="ECO:0007669"/>
    <property type="project" value="InterPro"/>
</dbReference>
<dbReference type="HAMAP" id="MF_02210">
    <property type="entry name" value="RimI"/>
    <property type="match status" value="1"/>
</dbReference>
<feature type="domain" description="N-acetyltransferase" evidence="6">
    <location>
        <begin position="258"/>
        <end position="405"/>
    </location>
</feature>
<comment type="subcellular location">
    <subcellularLocation>
        <location evidence="5">Cytoplasm</location>
    </subcellularLocation>
</comment>
<evidence type="ECO:0000256" key="3">
    <source>
        <dbReference type="ARBA" id="ARBA00022679"/>
    </source>
</evidence>
<comment type="caution">
    <text evidence="5">Lacks conserved residue(s) required for the propagation of feature annotation.</text>
</comment>
<protein>
    <recommendedName>
        <fullName evidence="5">[Ribosomal protein bS18]-alanine N-acetyltransferase</fullName>
        <ecNumber evidence="5">2.3.1.266</ecNumber>
    </recommendedName>
</protein>
<dbReference type="InterPro" id="IPR050680">
    <property type="entry name" value="YpeA/RimI_acetyltransf"/>
</dbReference>
<dbReference type="Pfam" id="PF00814">
    <property type="entry name" value="TsaD"/>
    <property type="match status" value="1"/>
</dbReference>
<sequence length="410" mass="44037">MDAHILALETSSNLCELTLLSRTQAGISLVELSHEGSGDHAERLLPMAERLLEQAGLDRQALTAIAFGQGPGGFTGLRVACGVAQGMAFALNLPVLPVSSLLAAAACGTPVEGTAYVVAQDARMQEVYAAVYSWTAENSWSVLQSPVLLDAAQVTTWIARLQAEGLIAEQQPIQVVGDALEQFPDLAPAVLAQGWEVGQAWRATGASVAHLALHDLDEGRGVSPDLAMPLYVREKVAYTIQEREQGLGGNPAALDQPLQIEAMQAGHVSAVLDIERRVESHPWTAGNFTDALGNSAYCSRIIHKQGQVQGYAIWLQAPDMIELLLIGVAPEQQRRGLARQLLDDGLEWARQHQLERVVLEVRASNAPAIGLYQKYGFKADGLRKNYYPLGDGQREDAVLMSLNLASKAGA</sequence>
<dbReference type="GO" id="GO:0008999">
    <property type="term" value="F:protein-N-terminal-alanine acetyltransferase activity"/>
    <property type="evidence" value="ECO:0007669"/>
    <property type="project" value="UniProtKB-UniRule"/>
</dbReference>
<reference evidence="7 8" key="1">
    <citation type="submission" date="2018-05" db="EMBL/GenBank/DDBJ databases">
        <title>Genome Sequence of an Efficient Indole-Degrading Bacterium, Alcaligenes sp.YBY.</title>
        <authorList>
            <person name="Yang B."/>
        </authorList>
    </citation>
    <scope>NUCLEOTIDE SEQUENCE [LARGE SCALE GENOMIC DNA]</scope>
    <source>
        <strain evidence="7 8">YBY</strain>
    </source>
</reference>
<dbReference type="InterPro" id="IPR016181">
    <property type="entry name" value="Acyl_CoA_acyltransferase"/>
</dbReference>
<reference evidence="7 8" key="2">
    <citation type="submission" date="2018-05" db="EMBL/GenBank/DDBJ databases">
        <authorList>
            <person name="Lanie J.A."/>
            <person name="Ng W.-L."/>
            <person name="Kazmierczak K.M."/>
            <person name="Andrzejewski T.M."/>
            <person name="Davidsen T.M."/>
            <person name="Wayne K.J."/>
            <person name="Tettelin H."/>
            <person name="Glass J.I."/>
            <person name="Rusch D."/>
            <person name="Podicherti R."/>
            <person name="Tsui H.-C.T."/>
            <person name="Winkler M.E."/>
        </authorList>
    </citation>
    <scope>NUCLEOTIDE SEQUENCE [LARGE SCALE GENOMIC DNA]</scope>
    <source>
        <strain evidence="7 8">YBY</strain>
    </source>
</reference>
<feature type="binding site" evidence="5">
    <location>
        <begin position="326"/>
        <end position="328"/>
    </location>
    <ligand>
        <name>acetyl-CoA</name>
        <dbReference type="ChEBI" id="CHEBI:57288"/>
    </ligand>
</feature>
<dbReference type="PANTHER" id="PTHR43420">
    <property type="entry name" value="ACETYLTRANSFERASE"/>
    <property type="match status" value="1"/>
</dbReference>
<feature type="binding site" evidence="5">
    <location>
        <position position="365"/>
    </location>
    <ligand>
        <name>acetyl-CoA</name>
        <dbReference type="ChEBI" id="CHEBI:57288"/>
    </ligand>
</feature>
<comment type="caution">
    <text evidence="7">The sequence shown here is derived from an EMBL/GenBank/DDBJ whole genome shotgun (WGS) entry which is preliminary data.</text>
</comment>
<evidence type="ECO:0000256" key="1">
    <source>
        <dbReference type="ARBA" id="ARBA00005395"/>
    </source>
</evidence>
<keyword evidence="4 5" id="KW-0012">Acyltransferase</keyword>
<gene>
    <name evidence="5" type="primary">rimI</name>
    <name evidence="7" type="ORF">DF183_01360</name>
</gene>
<dbReference type="InterPro" id="IPR006464">
    <property type="entry name" value="AcTrfase_RimI/Ard1"/>
</dbReference>
<evidence type="ECO:0000313" key="8">
    <source>
        <dbReference type="Proteomes" id="UP000245216"/>
    </source>
</evidence>
<dbReference type="InterPro" id="IPR000182">
    <property type="entry name" value="GNAT_dom"/>
</dbReference>
<dbReference type="Pfam" id="PF00583">
    <property type="entry name" value="Acetyltransf_1"/>
    <property type="match status" value="1"/>
</dbReference>
<keyword evidence="2 5" id="KW-0963">Cytoplasm</keyword>
<proteinExistence type="inferred from homology"/>
<dbReference type="PROSITE" id="PS51186">
    <property type="entry name" value="GNAT"/>
    <property type="match status" value="1"/>
</dbReference>
<dbReference type="Gene3D" id="3.30.420.40">
    <property type="match status" value="2"/>
</dbReference>
<evidence type="ECO:0000256" key="2">
    <source>
        <dbReference type="ARBA" id="ARBA00022490"/>
    </source>
</evidence>
<dbReference type="InterPro" id="IPR043690">
    <property type="entry name" value="RimI"/>
</dbReference>
<dbReference type="Gene3D" id="3.40.630.30">
    <property type="match status" value="1"/>
</dbReference>
<dbReference type="STRING" id="511.UZ73_03520"/>
<evidence type="ECO:0000313" key="7">
    <source>
        <dbReference type="EMBL" id="PWE15408.1"/>
    </source>
</evidence>
<evidence type="ECO:0000259" key="6">
    <source>
        <dbReference type="PROSITE" id="PS51186"/>
    </source>
</evidence>
<feature type="active site" description="Proton donor" evidence="5">
    <location>
        <position position="372"/>
    </location>
</feature>
<feature type="active site" description="Proton acceptor" evidence="5">
    <location>
        <position position="360"/>
    </location>
</feature>
<dbReference type="SUPFAM" id="SSF55729">
    <property type="entry name" value="Acyl-CoA N-acyltransferases (Nat)"/>
    <property type="match status" value="1"/>
</dbReference>